<organism evidence="5 6">
    <name type="scientific">candidate division WWE3 bacterium</name>
    <dbReference type="NCBI Taxonomy" id="2053526"/>
    <lineage>
        <taxon>Bacteria</taxon>
        <taxon>Katanobacteria</taxon>
    </lineage>
</organism>
<keyword evidence="2" id="KW-0680">Restriction system</keyword>
<name>A0A3A4ZFJ8_UNCKA</name>
<comment type="similarity">
    <text evidence="1">Belongs to the type-I restriction system S methylase family.</text>
</comment>
<sequence>MKSNWNIKKLKDINIIFFKGISPKIKGENGDTVLIPSGAVFPTGVNYEKTKLFYAKRLNINDKYLKPGDILFNCGGVGTLGRSGVFEPPTSNLNAIPDSFVLIIRSDETEVLNKYIYYYFQTEFIQNKIKENTRGATGITSIKVDAILNFPISYPQISIQMEIIQKLDKIQNDLILAKNNYSKSFTDSKIFLQSYIDKFFLLNQKVSRETDLGKLLTDLSDYHANGSYKTLKDHVSLSKKVDYAWMVRSTDFENNFENDLRYINQSSYEFLKKSRLFGNEIIMSKIGNAGKVYYMPKTDKPCSLAMNLFLLRTDENTIRSKYLYYYLLSSQGDTQIRTRLKGATTQTITKENVRNIKVPVLPLTLQNKLIDKFEAFQNVSIEVGSIYQKQINTISDLRNSIFNYFLLGKYSDAL</sequence>
<dbReference type="Pfam" id="PF01420">
    <property type="entry name" value="Methylase_S"/>
    <property type="match status" value="2"/>
</dbReference>
<evidence type="ECO:0000256" key="2">
    <source>
        <dbReference type="ARBA" id="ARBA00022747"/>
    </source>
</evidence>
<dbReference type="EMBL" id="QZJF01000006">
    <property type="protein sequence ID" value="RJR27909.1"/>
    <property type="molecule type" value="Genomic_DNA"/>
</dbReference>
<dbReference type="InterPro" id="IPR044946">
    <property type="entry name" value="Restrct_endonuc_typeI_TRD_sf"/>
</dbReference>
<dbReference type="GO" id="GO:0003677">
    <property type="term" value="F:DNA binding"/>
    <property type="evidence" value="ECO:0007669"/>
    <property type="project" value="UniProtKB-KW"/>
</dbReference>
<dbReference type="Gene3D" id="3.90.220.20">
    <property type="entry name" value="DNA methylase specificity domains"/>
    <property type="match status" value="2"/>
</dbReference>
<reference evidence="5 6" key="1">
    <citation type="journal article" date="2017" name="ISME J.">
        <title>Energy and carbon metabolisms in a deep terrestrial subsurface fluid microbial community.</title>
        <authorList>
            <person name="Momper L."/>
            <person name="Jungbluth S.P."/>
            <person name="Lee M.D."/>
            <person name="Amend J.P."/>
        </authorList>
    </citation>
    <scope>NUCLEOTIDE SEQUENCE [LARGE SCALE GENOMIC DNA]</scope>
    <source>
        <strain evidence="5">SURF_46</strain>
    </source>
</reference>
<dbReference type="SUPFAM" id="SSF116734">
    <property type="entry name" value="DNA methylase specificity domain"/>
    <property type="match status" value="2"/>
</dbReference>
<keyword evidence="3" id="KW-0238">DNA-binding</keyword>
<keyword evidence="5" id="KW-0540">Nuclease</keyword>
<feature type="domain" description="Type I restriction modification DNA specificity" evidence="4">
    <location>
        <begin position="217"/>
        <end position="382"/>
    </location>
</feature>
<dbReference type="InterPro" id="IPR052021">
    <property type="entry name" value="Type-I_RS_S_subunit"/>
</dbReference>
<dbReference type="PANTHER" id="PTHR30408">
    <property type="entry name" value="TYPE-1 RESTRICTION ENZYME ECOKI SPECIFICITY PROTEIN"/>
    <property type="match status" value="1"/>
</dbReference>
<comment type="caution">
    <text evidence="5">The sequence shown here is derived from an EMBL/GenBank/DDBJ whole genome shotgun (WGS) entry which is preliminary data.</text>
</comment>
<dbReference type="PANTHER" id="PTHR30408:SF12">
    <property type="entry name" value="TYPE I RESTRICTION ENZYME MJAVIII SPECIFICITY SUBUNIT"/>
    <property type="match status" value="1"/>
</dbReference>
<dbReference type="AlphaFoldDB" id="A0A3A4ZFJ8"/>
<evidence type="ECO:0000313" key="6">
    <source>
        <dbReference type="Proteomes" id="UP000265540"/>
    </source>
</evidence>
<evidence type="ECO:0000259" key="4">
    <source>
        <dbReference type="Pfam" id="PF01420"/>
    </source>
</evidence>
<evidence type="ECO:0000313" key="5">
    <source>
        <dbReference type="EMBL" id="RJR27909.1"/>
    </source>
</evidence>
<dbReference type="InterPro" id="IPR000055">
    <property type="entry name" value="Restrct_endonuc_typeI_TRD"/>
</dbReference>
<dbReference type="GO" id="GO:0009307">
    <property type="term" value="P:DNA restriction-modification system"/>
    <property type="evidence" value="ECO:0007669"/>
    <property type="project" value="UniProtKB-KW"/>
</dbReference>
<protein>
    <submittedName>
        <fullName evidence="5">Restriction endonuclease subunit S</fullName>
    </submittedName>
</protein>
<keyword evidence="5" id="KW-0378">Hydrolase</keyword>
<evidence type="ECO:0000256" key="1">
    <source>
        <dbReference type="ARBA" id="ARBA00010923"/>
    </source>
</evidence>
<evidence type="ECO:0000256" key="3">
    <source>
        <dbReference type="ARBA" id="ARBA00023125"/>
    </source>
</evidence>
<accession>A0A3A4ZFJ8</accession>
<dbReference type="Proteomes" id="UP000265540">
    <property type="component" value="Unassembled WGS sequence"/>
</dbReference>
<gene>
    <name evidence="5" type="ORF">C4561_01325</name>
</gene>
<proteinExistence type="inferred from homology"/>
<dbReference type="GO" id="GO:0004519">
    <property type="term" value="F:endonuclease activity"/>
    <property type="evidence" value="ECO:0007669"/>
    <property type="project" value="UniProtKB-KW"/>
</dbReference>
<keyword evidence="5" id="KW-0255">Endonuclease</keyword>
<feature type="domain" description="Type I restriction modification DNA specificity" evidence="4">
    <location>
        <begin position="3"/>
        <end position="178"/>
    </location>
</feature>